<dbReference type="InterPro" id="IPR001254">
    <property type="entry name" value="Trypsin_dom"/>
</dbReference>
<dbReference type="PRINTS" id="PR00722">
    <property type="entry name" value="CHYMOTRYPSIN"/>
</dbReference>
<evidence type="ECO:0000256" key="7">
    <source>
        <dbReference type="SAM" id="SignalP"/>
    </source>
</evidence>
<feature type="chain" id="PRO_5035606667" description="Peptidase S1 domain-containing protein" evidence="7">
    <location>
        <begin position="23"/>
        <end position="320"/>
    </location>
</feature>
<dbReference type="GO" id="GO:0004252">
    <property type="term" value="F:serine-type endopeptidase activity"/>
    <property type="evidence" value="ECO:0007669"/>
    <property type="project" value="InterPro"/>
</dbReference>
<dbReference type="Proteomes" id="UP000663834">
    <property type="component" value="Unassembled WGS sequence"/>
</dbReference>
<gene>
    <name evidence="10" type="ORF">CJN711_LOCUS23979</name>
    <name evidence="9" type="ORF">KQP761_LOCUS4133</name>
</gene>
<feature type="signal peptide" evidence="7">
    <location>
        <begin position="1"/>
        <end position="22"/>
    </location>
</feature>
<dbReference type="SUPFAM" id="SSF50494">
    <property type="entry name" value="Trypsin-like serine proteases"/>
    <property type="match status" value="1"/>
</dbReference>
<evidence type="ECO:0000259" key="8">
    <source>
        <dbReference type="PROSITE" id="PS50240"/>
    </source>
</evidence>
<dbReference type="PROSITE" id="PS00135">
    <property type="entry name" value="TRYPSIN_SER"/>
    <property type="match status" value="1"/>
</dbReference>
<dbReference type="CDD" id="cd00190">
    <property type="entry name" value="Tryp_SPc"/>
    <property type="match status" value="1"/>
</dbReference>
<evidence type="ECO:0000256" key="3">
    <source>
        <dbReference type="ARBA" id="ARBA00022825"/>
    </source>
</evidence>
<dbReference type="InterPro" id="IPR043504">
    <property type="entry name" value="Peptidase_S1_PA_chymotrypsin"/>
</dbReference>
<dbReference type="OrthoDB" id="6339452at2759"/>
<proteinExistence type="predicted"/>
<dbReference type="EMBL" id="CAJNOV010011129">
    <property type="protein sequence ID" value="CAF1438895.1"/>
    <property type="molecule type" value="Genomic_DNA"/>
</dbReference>
<dbReference type="Pfam" id="PF00089">
    <property type="entry name" value="Trypsin"/>
    <property type="match status" value="1"/>
</dbReference>
<evidence type="ECO:0000313" key="10">
    <source>
        <dbReference type="EMBL" id="CAF1438895.1"/>
    </source>
</evidence>
<dbReference type="Gene3D" id="2.40.10.10">
    <property type="entry name" value="Trypsin-like serine proteases"/>
    <property type="match status" value="1"/>
</dbReference>
<keyword evidence="3 5" id="KW-0720">Serine protease</keyword>
<reference evidence="10" key="1">
    <citation type="submission" date="2021-02" db="EMBL/GenBank/DDBJ databases">
        <authorList>
            <person name="Nowell W R."/>
        </authorList>
    </citation>
    <scope>NUCLEOTIDE SEQUENCE</scope>
</reference>
<dbReference type="Proteomes" id="UP000663855">
    <property type="component" value="Unassembled WGS sequence"/>
</dbReference>
<dbReference type="PROSITE" id="PS50240">
    <property type="entry name" value="TRYPSIN_DOM"/>
    <property type="match status" value="1"/>
</dbReference>
<dbReference type="FunFam" id="2.40.10.10:FF:000003">
    <property type="entry name" value="Transmembrane serine protease 3"/>
    <property type="match status" value="1"/>
</dbReference>
<evidence type="ECO:0000256" key="6">
    <source>
        <dbReference type="SAM" id="Phobius"/>
    </source>
</evidence>
<dbReference type="PANTHER" id="PTHR24252:SF7">
    <property type="entry name" value="HYALIN"/>
    <property type="match status" value="1"/>
</dbReference>
<evidence type="ECO:0000313" key="11">
    <source>
        <dbReference type="Proteomes" id="UP000663855"/>
    </source>
</evidence>
<keyword evidence="6" id="KW-1133">Transmembrane helix</keyword>
<name>A0A815NNI7_9BILA</name>
<evidence type="ECO:0000256" key="2">
    <source>
        <dbReference type="ARBA" id="ARBA00022801"/>
    </source>
</evidence>
<comment type="caution">
    <text evidence="10">The sequence shown here is derived from an EMBL/GenBank/DDBJ whole genome shotgun (WGS) entry which is preliminary data.</text>
</comment>
<accession>A0A815NNI7</accession>
<dbReference type="EMBL" id="CAJNOW010000636">
    <property type="protein sequence ID" value="CAF1288112.1"/>
    <property type="molecule type" value="Genomic_DNA"/>
</dbReference>
<dbReference type="AlphaFoldDB" id="A0A815NNI7"/>
<organism evidence="10 11">
    <name type="scientific">Rotaria magnacalcarata</name>
    <dbReference type="NCBI Taxonomy" id="392030"/>
    <lineage>
        <taxon>Eukaryota</taxon>
        <taxon>Metazoa</taxon>
        <taxon>Spiralia</taxon>
        <taxon>Gnathifera</taxon>
        <taxon>Rotifera</taxon>
        <taxon>Eurotatoria</taxon>
        <taxon>Bdelloidea</taxon>
        <taxon>Philodinida</taxon>
        <taxon>Philodinidae</taxon>
        <taxon>Rotaria</taxon>
    </lineage>
</organism>
<dbReference type="InterPro" id="IPR001314">
    <property type="entry name" value="Peptidase_S1A"/>
</dbReference>
<dbReference type="InterPro" id="IPR009003">
    <property type="entry name" value="Peptidase_S1_PA"/>
</dbReference>
<evidence type="ECO:0000256" key="1">
    <source>
        <dbReference type="ARBA" id="ARBA00022670"/>
    </source>
</evidence>
<dbReference type="InterPro" id="IPR018114">
    <property type="entry name" value="TRYPSIN_HIS"/>
</dbReference>
<keyword evidence="2 5" id="KW-0378">Hydrolase</keyword>
<keyword evidence="1 5" id="KW-0645">Protease</keyword>
<keyword evidence="6" id="KW-0472">Membrane</keyword>
<evidence type="ECO:0000313" key="9">
    <source>
        <dbReference type="EMBL" id="CAF1288112.1"/>
    </source>
</evidence>
<keyword evidence="4" id="KW-1015">Disulfide bond</keyword>
<protein>
    <recommendedName>
        <fullName evidence="8">Peptidase S1 domain-containing protein</fullName>
    </recommendedName>
</protein>
<evidence type="ECO:0000256" key="4">
    <source>
        <dbReference type="ARBA" id="ARBA00023157"/>
    </source>
</evidence>
<dbReference type="PROSITE" id="PS00134">
    <property type="entry name" value="TRYPSIN_HIS"/>
    <property type="match status" value="1"/>
</dbReference>
<feature type="transmembrane region" description="Helical" evidence="6">
    <location>
        <begin position="301"/>
        <end position="319"/>
    </location>
</feature>
<dbReference type="PANTHER" id="PTHR24252">
    <property type="entry name" value="ACROSIN-RELATED"/>
    <property type="match status" value="1"/>
</dbReference>
<keyword evidence="7" id="KW-0732">Signal</keyword>
<dbReference type="SMART" id="SM00020">
    <property type="entry name" value="Tryp_SPc"/>
    <property type="match status" value="1"/>
</dbReference>
<dbReference type="InterPro" id="IPR033116">
    <property type="entry name" value="TRYPSIN_SER"/>
</dbReference>
<feature type="domain" description="Peptidase S1" evidence="8">
    <location>
        <begin position="44"/>
        <end position="289"/>
    </location>
</feature>
<dbReference type="GO" id="GO:0006508">
    <property type="term" value="P:proteolysis"/>
    <property type="evidence" value="ECO:0007669"/>
    <property type="project" value="UniProtKB-KW"/>
</dbReference>
<evidence type="ECO:0000256" key="5">
    <source>
        <dbReference type="RuleBase" id="RU363034"/>
    </source>
</evidence>
<keyword evidence="6" id="KW-0812">Transmembrane</keyword>
<sequence>MTGGKQYSVLMFSLLIPSYLSSCVPSSSQCGCSAVQPATVQSKIVGGYMARNNSWPWIVSLRRGKANDASTIPGFSFCVGALVSSKYVLTAAHCFATVSASQLPKYFVVIGAVYINDTNEQRYQIKTAIVHPNYYALTYENDIALLELQDQVDFSDPRVGFICLPPNNLSTYPNEPLIGFAVGWGRLAQRGVASYTLQQVELPIISYTNEFCEKVVEKDSMQFCAGYLNGTKDTCQGDSGGPLMILDTNSDTWVAAGITSYGYGCAEVDRPGVYTRVSVYRDWIDTQMNSADLQSRASAKAVLSIIPLLLLFLLFLNILI</sequence>